<proteinExistence type="predicted"/>
<keyword evidence="2" id="KW-1185">Reference proteome</keyword>
<protein>
    <submittedName>
        <fullName evidence="1">Uncharacterized protein</fullName>
    </submittedName>
</protein>
<reference evidence="1" key="2">
    <citation type="journal article" date="2022" name="New Phytol.">
        <title>Evolutionary transition to the ectomycorrhizal habit in the genomes of a hyperdiverse lineage of mushroom-forming fungi.</title>
        <authorList>
            <person name="Looney B."/>
            <person name="Miyauchi S."/>
            <person name="Morin E."/>
            <person name="Drula E."/>
            <person name="Courty P.E."/>
            <person name="Kohler A."/>
            <person name="Kuo A."/>
            <person name="LaButti K."/>
            <person name="Pangilinan J."/>
            <person name="Lipzen A."/>
            <person name="Riley R."/>
            <person name="Andreopoulos W."/>
            <person name="He G."/>
            <person name="Johnson J."/>
            <person name="Nolan M."/>
            <person name="Tritt A."/>
            <person name="Barry K.W."/>
            <person name="Grigoriev I.V."/>
            <person name="Nagy L.G."/>
            <person name="Hibbett D."/>
            <person name="Henrissat B."/>
            <person name="Matheny P.B."/>
            <person name="Labbe J."/>
            <person name="Martin F.M."/>
        </authorList>
    </citation>
    <scope>NUCLEOTIDE SEQUENCE</scope>
    <source>
        <strain evidence="1">HHB10654</strain>
    </source>
</reference>
<name>A0ACB8SXZ5_9AGAM</name>
<evidence type="ECO:0000313" key="2">
    <source>
        <dbReference type="Proteomes" id="UP000814140"/>
    </source>
</evidence>
<accession>A0ACB8SXZ5</accession>
<evidence type="ECO:0000313" key="1">
    <source>
        <dbReference type="EMBL" id="KAI0061464.1"/>
    </source>
</evidence>
<organism evidence="1 2">
    <name type="scientific">Artomyces pyxidatus</name>
    <dbReference type="NCBI Taxonomy" id="48021"/>
    <lineage>
        <taxon>Eukaryota</taxon>
        <taxon>Fungi</taxon>
        <taxon>Dikarya</taxon>
        <taxon>Basidiomycota</taxon>
        <taxon>Agaricomycotina</taxon>
        <taxon>Agaricomycetes</taxon>
        <taxon>Russulales</taxon>
        <taxon>Auriscalpiaceae</taxon>
        <taxon>Artomyces</taxon>
    </lineage>
</organism>
<comment type="caution">
    <text evidence="1">The sequence shown here is derived from an EMBL/GenBank/DDBJ whole genome shotgun (WGS) entry which is preliminary data.</text>
</comment>
<gene>
    <name evidence="1" type="ORF">BV25DRAFT_759104</name>
</gene>
<dbReference type="Proteomes" id="UP000814140">
    <property type="component" value="Unassembled WGS sequence"/>
</dbReference>
<sequence>MSQSNSNNPEISLEAESLYIATSQIVADPGKFHWSFYVTNSAGVATQHQWAELKSAASEPYCEGYLSSIVDPVTTYSPNFQGTFAFFKVRGFKFSGQQAFAEVASQAFPEGQWLGFASVKKNRDAGLSCRTWVMAILGQLEAKGYLGRAETPEWFEEQVKRASMAAEDAAMRAGGLEKSAVYEL</sequence>
<reference evidence="1" key="1">
    <citation type="submission" date="2021-03" db="EMBL/GenBank/DDBJ databases">
        <authorList>
            <consortium name="DOE Joint Genome Institute"/>
            <person name="Ahrendt S."/>
            <person name="Looney B.P."/>
            <person name="Miyauchi S."/>
            <person name="Morin E."/>
            <person name="Drula E."/>
            <person name="Courty P.E."/>
            <person name="Chicoki N."/>
            <person name="Fauchery L."/>
            <person name="Kohler A."/>
            <person name="Kuo A."/>
            <person name="Labutti K."/>
            <person name="Pangilinan J."/>
            <person name="Lipzen A."/>
            <person name="Riley R."/>
            <person name="Andreopoulos W."/>
            <person name="He G."/>
            <person name="Johnson J."/>
            <person name="Barry K.W."/>
            <person name="Grigoriev I.V."/>
            <person name="Nagy L."/>
            <person name="Hibbett D."/>
            <person name="Henrissat B."/>
            <person name="Matheny P.B."/>
            <person name="Labbe J."/>
            <person name="Martin F."/>
        </authorList>
    </citation>
    <scope>NUCLEOTIDE SEQUENCE</scope>
    <source>
        <strain evidence="1">HHB10654</strain>
    </source>
</reference>
<dbReference type="EMBL" id="MU277212">
    <property type="protein sequence ID" value="KAI0061464.1"/>
    <property type="molecule type" value="Genomic_DNA"/>
</dbReference>